<sequence length="45" mass="4806">IGGLAQYDWGDVSLLLRDIKVVREETQGGCDALASSALGDLENKE</sequence>
<organism evidence="1 2">
    <name type="scientific">Trifolium medium</name>
    <dbReference type="NCBI Taxonomy" id="97028"/>
    <lineage>
        <taxon>Eukaryota</taxon>
        <taxon>Viridiplantae</taxon>
        <taxon>Streptophyta</taxon>
        <taxon>Embryophyta</taxon>
        <taxon>Tracheophyta</taxon>
        <taxon>Spermatophyta</taxon>
        <taxon>Magnoliopsida</taxon>
        <taxon>eudicotyledons</taxon>
        <taxon>Gunneridae</taxon>
        <taxon>Pentapetalae</taxon>
        <taxon>rosids</taxon>
        <taxon>fabids</taxon>
        <taxon>Fabales</taxon>
        <taxon>Fabaceae</taxon>
        <taxon>Papilionoideae</taxon>
        <taxon>50 kb inversion clade</taxon>
        <taxon>NPAAA clade</taxon>
        <taxon>Hologalegina</taxon>
        <taxon>IRL clade</taxon>
        <taxon>Trifolieae</taxon>
        <taxon>Trifolium</taxon>
    </lineage>
</organism>
<comment type="caution">
    <text evidence="1">The sequence shown here is derived from an EMBL/GenBank/DDBJ whole genome shotgun (WGS) entry which is preliminary data.</text>
</comment>
<feature type="non-terminal residue" evidence="1">
    <location>
        <position position="1"/>
    </location>
</feature>
<proteinExistence type="predicted"/>
<evidence type="ECO:0000313" key="2">
    <source>
        <dbReference type="Proteomes" id="UP000265520"/>
    </source>
</evidence>
<reference evidence="1 2" key="1">
    <citation type="journal article" date="2018" name="Front. Plant Sci.">
        <title>Red Clover (Trifolium pratense) and Zigzag Clover (T. medium) - A Picture of Genomic Similarities and Differences.</title>
        <authorList>
            <person name="Dluhosova J."/>
            <person name="Istvanek J."/>
            <person name="Nedelnik J."/>
            <person name="Repkova J."/>
        </authorList>
    </citation>
    <scope>NUCLEOTIDE SEQUENCE [LARGE SCALE GENOMIC DNA]</scope>
    <source>
        <strain evidence="2">cv. 10/8</strain>
        <tissue evidence="1">Leaf</tissue>
    </source>
</reference>
<protein>
    <submittedName>
        <fullName evidence="1">Uncharacterized protein</fullName>
    </submittedName>
</protein>
<evidence type="ECO:0000313" key="1">
    <source>
        <dbReference type="EMBL" id="MCI68755.1"/>
    </source>
</evidence>
<dbReference type="EMBL" id="LXQA010742271">
    <property type="protein sequence ID" value="MCI68755.1"/>
    <property type="molecule type" value="Genomic_DNA"/>
</dbReference>
<dbReference type="Proteomes" id="UP000265520">
    <property type="component" value="Unassembled WGS sequence"/>
</dbReference>
<name>A0A392UAK3_9FABA</name>
<dbReference type="AlphaFoldDB" id="A0A392UAK3"/>
<accession>A0A392UAK3</accession>
<keyword evidence="2" id="KW-1185">Reference proteome</keyword>